<evidence type="ECO:0000313" key="3">
    <source>
        <dbReference type="EMBL" id="KAK3315593.1"/>
    </source>
</evidence>
<feature type="chain" id="PRO_5042099562" evidence="2">
    <location>
        <begin position="30"/>
        <end position="359"/>
    </location>
</feature>
<keyword evidence="1" id="KW-0472">Membrane</keyword>
<keyword evidence="4" id="KW-1185">Reference proteome</keyword>
<dbReference type="AlphaFoldDB" id="A0AAE0HZ42"/>
<organism evidence="3 4">
    <name type="scientific">Apodospora peruviana</name>
    <dbReference type="NCBI Taxonomy" id="516989"/>
    <lineage>
        <taxon>Eukaryota</taxon>
        <taxon>Fungi</taxon>
        <taxon>Dikarya</taxon>
        <taxon>Ascomycota</taxon>
        <taxon>Pezizomycotina</taxon>
        <taxon>Sordariomycetes</taxon>
        <taxon>Sordariomycetidae</taxon>
        <taxon>Sordariales</taxon>
        <taxon>Lasiosphaeriaceae</taxon>
        <taxon>Apodospora</taxon>
    </lineage>
</organism>
<dbReference type="EMBL" id="JAUEDM010000006">
    <property type="protein sequence ID" value="KAK3315593.1"/>
    <property type="molecule type" value="Genomic_DNA"/>
</dbReference>
<name>A0AAE0HZ42_9PEZI</name>
<sequence length="359" mass="39454">MVSSQWRWSPTTLLFLSLSLLTIPTLTTALDFVPNAYSYCIKYYGSVSASISLGEGWLGKNYNNTITCPTSWDFPTLKGATLTLCPPESNPGGKGPFYAPDARGLAIDAKLEFRHVAGILEKPIDHLALTDFLITNGSVKVPDGKPAVLAPHDWSRSYIGPQWSINGTEESIVSEPKRSGGGVSLYLDCANLSNKQRGSDYCGTGEDEDVGGCWRSQTFVFNMQDRMNFSIGFHNFEAEATVFAGQDWVYRNGTNMGTSEVVLTFAGRRELPSVVDYDFWINSEMNYESEKEDLNDQFRLEEDATGMPLFLNATQSGEWFDTANGTFSVLSGANRGGVAGKGVVVMWASMVVFVGWYLV</sequence>
<evidence type="ECO:0000256" key="1">
    <source>
        <dbReference type="SAM" id="Phobius"/>
    </source>
</evidence>
<proteinExistence type="predicted"/>
<keyword evidence="2" id="KW-0732">Signal</keyword>
<feature type="transmembrane region" description="Helical" evidence="1">
    <location>
        <begin position="338"/>
        <end position="358"/>
    </location>
</feature>
<evidence type="ECO:0000313" key="4">
    <source>
        <dbReference type="Proteomes" id="UP001283341"/>
    </source>
</evidence>
<dbReference type="Proteomes" id="UP001283341">
    <property type="component" value="Unassembled WGS sequence"/>
</dbReference>
<gene>
    <name evidence="3" type="ORF">B0H66DRAFT_565628</name>
</gene>
<comment type="caution">
    <text evidence="3">The sequence shown here is derived from an EMBL/GenBank/DDBJ whole genome shotgun (WGS) entry which is preliminary data.</text>
</comment>
<accession>A0AAE0HZ42</accession>
<keyword evidence="1" id="KW-0812">Transmembrane</keyword>
<protein>
    <submittedName>
        <fullName evidence="3">Uncharacterized protein</fullName>
    </submittedName>
</protein>
<reference evidence="3" key="2">
    <citation type="submission" date="2023-06" db="EMBL/GenBank/DDBJ databases">
        <authorList>
            <consortium name="Lawrence Berkeley National Laboratory"/>
            <person name="Haridas S."/>
            <person name="Hensen N."/>
            <person name="Bonometti L."/>
            <person name="Westerberg I."/>
            <person name="Brannstrom I.O."/>
            <person name="Guillou S."/>
            <person name="Cros-Aarteil S."/>
            <person name="Calhoun S."/>
            <person name="Kuo A."/>
            <person name="Mondo S."/>
            <person name="Pangilinan J."/>
            <person name="Riley R."/>
            <person name="Labutti K."/>
            <person name="Andreopoulos B."/>
            <person name="Lipzen A."/>
            <person name="Chen C."/>
            <person name="Yanf M."/>
            <person name="Daum C."/>
            <person name="Ng V."/>
            <person name="Clum A."/>
            <person name="Steindorff A."/>
            <person name="Ohm R."/>
            <person name="Martin F."/>
            <person name="Silar P."/>
            <person name="Natvig D."/>
            <person name="Lalanne C."/>
            <person name="Gautier V."/>
            <person name="Ament-Velasquez S.L."/>
            <person name="Kruys A."/>
            <person name="Hutchinson M.I."/>
            <person name="Powell A.J."/>
            <person name="Barry K."/>
            <person name="Miller A.N."/>
            <person name="Grigoriev I.V."/>
            <person name="Debuchy R."/>
            <person name="Gladieux P."/>
            <person name="Thoren M.H."/>
            <person name="Johannesson H."/>
        </authorList>
    </citation>
    <scope>NUCLEOTIDE SEQUENCE</scope>
    <source>
        <strain evidence="3">CBS 118394</strain>
    </source>
</reference>
<feature type="signal peptide" evidence="2">
    <location>
        <begin position="1"/>
        <end position="29"/>
    </location>
</feature>
<reference evidence="3" key="1">
    <citation type="journal article" date="2023" name="Mol. Phylogenet. Evol.">
        <title>Genome-scale phylogeny and comparative genomics of the fungal order Sordariales.</title>
        <authorList>
            <person name="Hensen N."/>
            <person name="Bonometti L."/>
            <person name="Westerberg I."/>
            <person name="Brannstrom I.O."/>
            <person name="Guillou S."/>
            <person name="Cros-Aarteil S."/>
            <person name="Calhoun S."/>
            <person name="Haridas S."/>
            <person name="Kuo A."/>
            <person name="Mondo S."/>
            <person name="Pangilinan J."/>
            <person name="Riley R."/>
            <person name="LaButti K."/>
            <person name="Andreopoulos B."/>
            <person name="Lipzen A."/>
            <person name="Chen C."/>
            <person name="Yan M."/>
            <person name="Daum C."/>
            <person name="Ng V."/>
            <person name="Clum A."/>
            <person name="Steindorff A."/>
            <person name="Ohm R.A."/>
            <person name="Martin F."/>
            <person name="Silar P."/>
            <person name="Natvig D.O."/>
            <person name="Lalanne C."/>
            <person name="Gautier V."/>
            <person name="Ament-Velasquez S.L."/>
            <person name="Kruys A."/>
            <person name="Hutchinson M.I."/>
            <person name="Powell A.J."/>
            <person name="Barry K."/>
            <person name="Miller A.N."/>
            <person name="Grigoriev I.V."/>
            <person name="Debuchy R."/>
            <person name="Gladieux P."/>
            <person name="Hiltunen Thoren M."/>
            <person name="Johannesson H."/>
        </authorList>
    </citation>
    <scope>NUCLEOTIDE SEQUENCE</scope>
    <source>
        <strain evidence="3">CBS 118394</strain>
    </source>
</reference>
<keyword evidence="1" id="KW-1133">Transmembrane helix</keyword>
<evidence type="ECO:0000256" key="2">
    <source>
        <dbReference type="SAM" id="SignalP"/>
    </source>
</evidence>